<reference evidence="2" key="1">
    <citation type="journal article" date="2014" name="Int. J. Syst. Evol. Microbiol.">
        <title>Complete genome of a new Firmicutes species belonging to the dominant human colonic microbiota ('Ruminococcus bicirculans') reveals two chromosomes and a selective capacity to utilize plant glucans.</title>
        <authorList>
            <consortium name="NISC Comparative Sequencing Program"/>
            <person name="Wegmann U."/>
            <person name="Louis P."/>
            <person name="Goesmann A."/>
            <person name="Henrissat B."/>
            <person name="Duncan S.H."/>
            <person name="Flint H.J."/>
        </authorList>
    </citation>
    <scope>NUCLEOTIDE SEQUENCE</scope>
    <source>
        <strain evidence="2">JCM 10667</strain>
    </source>
</reference>
<dbReference type="Proteomes" id="UP000549343">
    <property type="component" value="Unassembled WGS sequence"/>
</dbReference>
<evidence type="ECO:0000313" key="3">
    <source>
        <dbReference type="EMBL" id="MBB4773077.1"/>
    </source>
</evidence>
<comment type="caution">
    <text evidence="3">The sequence shown here is derived from an EMBL/GenBank/DDBJ whole genome shotgun (WGS) entry which is preliminary data.</text>
</comment>
<name>A0A7W7MWP7_9ACTN</name>
<evidence type="ECO:0000313" key="2">
    <source>
        <dbReference type="EMBL" id="GAA0573175.1"/>
    </source>
</evidence>
<accession>A0A7W7MWP7</accession>
<keyword evidence="5" id="KW-1185">Reference proteome</keyword>
<dbReference type="RefSeq" id="WP_184880949.1">
    <property type="nucleotide sequence ID" value="NZ_BAAAHD010000033.1"/>
</dbReference>
<reference evidence="3 4" key="3">
    <citation type="submission" date="2020-08" db="EMBL/GenBank/DDBJ databases">
        <title>Sequencing the genomes of 1000 actinobacteria strains.</title>
        <authorList>
            <person name="Klenk H.-P."/>
        </authorList>
    </citation>
    <scope>NUCLEOTIDE SEQUENCE [LARGE SCALE GENOMIC DNA]</scope>
    <source>
        <strain evidence="3 4">DSM 44772</strain>
    </source>
</reference>
<reference evidence="2" key="4">
    <citation type="submission" date="2023-12" db="EMBL/GenBank/DDBJ databases">
        <authorList>
            <person name="Sun Q."/>
            <person name="Inoue M."/>
        </authorList>
    </citation>
    <scope>NUCLEOTIDE SEQUENCE</scope>
    <source>
        <strain evidence="2">JCM 10667</strain>
    </source>
</reference>
<evidence type="ECO:0000313" key="5">
    <source>
        <dbReference type="Proteomes" id="UP001501427"/>
    </source>
</evidence>
<protein>
    <submittedName>
        <fullName evidence="3">Uncharacterized protein</fullName>
    </submittedName>
</protein>
<evidence type="ECO:0000256" key="1">
    <source>
        <dbReference type="SAM" id="MobiDB-lite"/>
    </source>
</evidence>
<dbReference type="Proteomes" id="UP001501427">
    <property type="component" value="Unassembled WGS sequence"/>
</dbReference>
<gene>
    <name evidence="3" type="ORF">F4557_001495</name>
    <name evidence="2" type="ORF">GCM10009546_39850</name>
</gene>
<feature type="compositionally biased region" description="Polar residues" evidence="1">
    <location>
        <begin position="1"/>
        <end position="10"/>
    </location>
</feature>
<proteinExistence type="predicted"/>
<dbReference type="EMBL" id="JACHMV010000001">
    <property type="protein sequence ID" value="MBB4773077.1"/>
    <property type="molecule type" value="Genomic_DNA"/>
</dbReference>
<evidence type="ECO:0000313" key="4">
    <source>
        <dbReference type="Proteomes" id="UP000549343"/>
    </source>
</evidence>
<dbReference type="EMBL" id="BAAAHD010000033">
    <property type="protein sequence ID" value="GAA0573175.1"/>
    <property type="molecule type" value="Genomic_DNA"/>
</dbReference>
<sequence>MPVTHGSTSESSEHAVSFTWTPPTLRELDAAEPPEGSVLSAALRRASAELRDPRPVRAAFDNNLIPPSTRI</sequence>
<feature type="region of interest" description="Disordered" evidence="1">
    <location>
        <begin position="1"/>
        <end position="20"/>
    </location>
</feature>
<dbReference type="AlphaFoldDB" id="A0A7W7MWP7"/>
<reference evidence="5" key="2">
    <citation type="journal article" date="2019" name="Int. J. Syst. Evol. Microbiol.">
        <title>The Global Catalogue of Microorganisms (GCM) 10K type strain sequencing project: providing services to taxonomists for standard genome sequencing and annotation.</title>
        <authorList>
            <consortium name="The Broad Institute Genomics Platform"/>
            <consortium name="The Broad Institute Genome Sequencing Center for Infectious Disease"/>
            <person name="Wu L."/>
            <person name="Ma J."/>
        </authorList>
    </citation>
    <scope>NUCLEOTIDE SEQUENCE [LARGE SCALE GENOMIC DNA]</scope>
    <source>
        <strain evidence="5">JCM 10667</strain>
    </source>
</reference>
<organism evidence="3 4">
    <name type="scientific">Actinomadura livida</name>
    <dbReference type="NCBI Taxonomy" id="79909"/>
    <lineage>
        <taxon>Bacteria</taxon>
        <taxon>Bacillati</taxon>
        <taxon>Actinomycetota</taxon>
        <taxon>Actinomycetes</taxon>
        <taxon>Streptosporangiales</taxon>
        <taxon>Thermomonosporaceae</taxon>
        <taxon>Actinomadura</taxon>
    </lineage>
</organism>